<accession>A0A3S5B010</accession>
<protein>
    <submittedName>
        <fullName evidence="2">Uncharacterized protein</fullName>
    </submittedName>
</protein>
<name>A0A3S5B010_9PLAT</name>
<evidence type="ECO:0000256" key="1">
    <source>
        <dbReference type="SAM" id="MobiDB-lite"/>
    </source>
</evidence>
<organism evidence="2 3">
    <name type="scientific">Protopolystoma xenopodis</name>
    <dbReference type="NCBI Taxonomy" id="117903"/>
    <lineage>
        <taxon>Eukaryota</taxon>
        <taxon>Metazoa</taxon>
        <taxon>Spiralia</taxon>
        <taxon>Lophotrochozoa</taxon>
        <taxon>Platyhelminthes</taxon>
        <taxon>Monogenea</taxon>
        <taxon>Polyopisthocotylea</taxon>
        <taxon>Polystomatidea</taxon>
        <taxon>Polystomatidae</taxon>
        <taxon>Protopolystoma</taxon>
    </lineage>
</organism>
<keyword evidence="3" id="KW-1185">Reference proteome</keyword>
<sequence length="79" mass="8606">MKPLFFASIAPTCTGSDGTDRLSNPDPFPARRLVVVVTVLLHCSHRCQGIMRQRRLKLLRPVEGASKAKPPAELGLVPS</sequence>
<evidence type="ECO:0000313" key="3">
    <source>
        <dbReference type="Proteomes" id="UP000784294"/>
    </source>
</evidence>
<evidence type="ECO:0000313" key="2">
    <source>
        <dbReference type="EMBL" id="VEL41946.1"/>
    </source>
</evidence>
<dbReference type="Proteomes" id="UP000784294">
    <property type="component" value="Unassembled WGS sequence"/>
</dbReference>
<comment type="caution">
    <text evidence="2">The sequence shown here is derived from an EMBL/GenBank/DDBJ whole genome shotgun (WGS) entry which is preliminary data.</text>
</comment>
<proteinExistence type="predicted"/>
<dbReference type="EMBL" id="CAAALY010271805">
    <property type="protein sequence ID" value="VEL41946.1"/>
    <property type="molecule type" value="Genomic_DNA"/>
</dbReference>
<feature type="region of interest" description="Disordered" evidence="1">
    <location>
        <begin position="1"/>
        <end position="25"/>
    </location>
</feature>
<gene>
    <name evidence="2" type="ORF">PXEA_LOCUS35386</name>
</gene>
<dbReference type="AlphaFoldDB" id="A0A3S5B010"/>
<reference evidence="2" key="1">
    <citation type="submission" date="2018-11" db="EMBL/GenBank/DDBJ databases">
        <authorList>
            <consortium name="Pathogen Informatics"/>
        </authorList>
    </citation>
    <scope>NUCLEOTIDE SEQUENCE</scope>
</reference>